<dbReference type="PANTHER" id="PTHR22988:SF71">
    <property type="entry name" value="CITRON RHO-INTERACTING KINASE"/>
    <property type="match status" value="1"/>
</dbReference>
<dbReference type="AlphaFoldDB" id="A0A0L0GE61"/>
<evidence type="ECO:0000256" key="2">
    <source>
        <dbReference type="ARBA" id="ARBA00022527"/>
    </source>
</evidence>
<dbReference type="Proteomes" id="UP000054560">
    <property type="component" value="Unassembled WGS sequence"/>
</dbReference>
<dbReference type="Gene3D" id="3.30.200.20">
    <property type="entry name" value="Phosphorylase Kinase, domain 1"/>
    <property type="match status" value="1"/>
</dbReference>
<keyword evidence="6" id="KW-0418">Kinase</keyword>
<gene>
    <name evidence="11" type="ORF">SARC_00554</name>
</gene>
<evidence type="ECO:0000256" key="5">
    <source>
        <dbReference type="ARBA" id="ARBA00022741"/>
    </source>
</evidence>
<dbReference type="InterPro" id="IPR017892">
    <property type="entry name" value="Pkinase_C"/>
</dbReference>
<evidence type="ECO:0000256" key="8">
    <source>
        <dbReference type="ARBA" id="ARBA00047899"/>
    </source>
</evidence>
<dbReference type="SMART" id="SM00133">
    <property type="entry name" value="S_TK_X"/>
    <property type="match status" value="1"/>
</dbReference>
<dbReference type="EC" id="2.7.11.1" evidence="1"/>
<keyword evidence="5" id="KW-0547">Nucleotide-binding</keyword>
<evidence type="ECO:0000256" key="4">
    <source>
        <dbReference type="ARBA" id="ARBA00022679"/>
    </source>
</evidence>
<accession>A0A0L0GE61</accession>
<dbReference type="FunFam" id="3.30.200.20:FF:000344">
    <property type="entry name" value="Serine/threonine-protein kinase WARTS homolog"/>
    <property type="match status" value="1"/>
</dbReference>
<dbReference type="GO" id="GO:0005737">
    <property type="term" value="C:cytoplasm"/>
    <property type="evidence" value="ECO:0007669"/>
    <property type="project" value="TreeGrafter"/>
</dbReference>
<proteinExistence type="predicted"/>
<dbReference type="eggNOG" id="KOG0605">
    <property type="taxonomic scope" value="Eukaryota"/>
</dbReference>
<dbReference type="GO" id="GO:0004674">
    <property type="term" value="F:protein serine/threonine kinase activity"/>
    <property type="evidence" value="ECO:0007669"/>
    <property type="project" value="UniProtKB-KW"/>
</dbReference>
<reference evidence="11 12" key="1">
    <citation type="submission" date="2011-02" db="EMBL/GenBank/DDBJ databases">
        <title>The Genome Sequence of Sphaeroforma arctica JP610.</title>
        <authorList>
            <consortium name="The Broad Institute Genome Sequencing Platform"/>
            <person name="Russ C."/>
            <person name="Cuomo C."/>
            <person name="Young S.K."/>
            <person name="Zeng Q."/>
            <person name="Gargeya S."/>
            <person name="Alvarado L."/>
            <person name="Berlin A."/>
            <person name="Chapman S.B."/>
            <person name="Chen Z."/>
            <person name="Freedman E."/>
            <person name="Gellesch M."/>
            <person name="Goldberg J."/>
            <person name="Griggs A."/>
            <person name="Gujja S."/>
            <person name="Heilman E."/>
            <person name="Heiman D."/>
            <person name="Howarth C."/>
            <person name="Mehta T."/>
            <person name="Neiman D."/>
            <person name="Pearson M."/>
            <person name="Roberts A."/>
            <person name="Saif S."/>
            <person name="Shea T."/>
            <person name="Shenoy N."/>
            <person name="Sisk P."/>
            <person name="Stolte C."/>
            <person name="Sykes S."/>
            <person name="White J."/>
            <person name="Yandava C."/>
            <person name="Burger G."/>
            <person name="Gray M.W."/>
            <person name="Holland P.W.H."/>
            <person name="King N."/>
            <person name="Lang F.B.F."/>
            <person name="Roger A.J."/>
            <person name="Ruiz-Trillo I."/>
            <person name="Haas B."/>
            <person name="Nusbaum C."/>
            <person name="Birren B."/>
        </authorList>
    </citation>
    <scope>NUCLEOTIDE SEQUENCE [LARGE SCALE GENOMIC DNA]</scope>
    <source>
        <strain evidence="11 12">JP610</strain>
    </source>
</reference>
<evidence type="ECO:0000256" key="7">
    <source>
        <dbReference type="ARBA" id="ARBA00022840"/>
    </source>
</evidence>
<evidence type="ECO:0000313" key="11">
    <source>
        <dbReference type="EMBL" id="KNC87312.1"/>
    </source>
</evidence>
<keyword evidence="12" id="KW-1185">Reference proteome</keyword>
<dbReference type="PROSITE" id="PS51285">
    <property type="entry name" value="AGC_KINASE_CTER"/>
    <property type="match status" value="1"/>
</dbReference>
<dbReference type="GO" id="GO:0005524">
    <property type="term" value="F:ATP binding"/>
    <property type="evidence" value="ECO:0007669"/>
    <property type="project" value="UniProtKB-KW"/>
</dbReference>
<comment type="catalytic activity">
    <reaction evidence="8">
        <text>L-threonyl-[protein] + ATP = O-phospho-L-threonyl-[protein] + ADP + H(+)</text>
        <dbReference type="Rhea" id="RHEA:46608"/>
        <dbReference type="Rhea" id="RHEA-COMP:11060"/>
        <dbReference type="Rhea" id="RHEA-COMP:11605"/>
        <dbReference type="ChEBI" id="CHEBI:15378"/>
        <dbReference type="ChEBI" id="CHEBI:30013"/>
        <dbReference type="ChEBI" id="CHEBI:30616"/>
        <dbReference type="ChEBI" id="CHEBI:61977"/>
        <dbReference type="ChEBI" id="CHEBI:456216"/>
        <dbReference type="EC" id="2.7.11.1"/>
    </reaction>
</comment>
<evidence type="ECO:0000259" key="10">
    <source>
        <dbReference type="PROSITE" id="PS51285"/>
    </source>
</evidence>
<keyword evidence="7" id="KW-0067">ATP-binding</keyword>
<dbReference type="PANTHER" id="PTHR22988">
    <property type="entry name" value="MYOTONIC DYSTROPHY S/T KINASE-RELATED"/>
    <property type="match status" value="1"/>
</dbReference>
<dbReference type="GeneID" id="25901058"/>
<dbReference type="OrthoDB" id="3638488at2759"/>
<comment type="catalytic activity">
    <reaction evidence="9">
        <text>L-seryl-[protein] + ATP = O-phospho-L-seryl-[protein] + ADP + H(+)</text>
        <dbReference type="Rhea" id="RHEA:17989"/>
        <dbReference type="Rhea" id="RHEA-COMP:9863"/>
        <dbReference type="Rhea" id="RHEA-COMP:11604"/>
        <dbReference type="ChEBI" id="CHEBI:15378"/>
        <dbReference type="ChEBI" id="CHEBI:29999"/>
        <dbReference type="ChEBI" id="CHEBI:30616"/>
        <dbReference type="ChEBI" id="CHEBI:83421"/>
        <dbReference type="ChEBI" id="CHEBI:456216"/>
        <dbReference type="EC" id="2.7.11.1"/>
    </reaction>
</comment>
<dbReference type="Gene3D" id="1.10.510.10">
    <property type="entry name" value="Transferase(Phosphotransferase) domain 1"/>
    <property type="match status" value="1"/>
</dbReference>
<protein>
    <recommendedName>
        <fullName evidence="1">non-specific serine/threonine protein kinase</fullName>
        <ecNumber evidence="1">2.7.11.1</ecNumber>
    </recommendedName>
</protein>
<dbReference type="GO" id="GO:0031032">
    <property type="term" value="P:actomyosin structure organization"/>
    <property type="evidence" value="ECO:0007669"/>
    <property type="project" value="TreeGrafter"/>
</dbReference>
<dbReference type="InterPro" id="IPR050839">
    <property type="entry name" value="Rho-assoc_Ser/Thr_Kinase"/>
</dbReference>
<dbReference type="STRING" id="667725.A0A0L0GE61"/>
<dbReference type="EMBL" id="KQ241614">
    <property type="protein sequence ID" value="KNC87312.1"/>
    <property type="molecule type" value="Genomic_DNA"/>
</dbReference>
<sequence>MSHPFFDGIHWNTIRDEEPPYDPNVKSIDDTSNFDEFAEDESPFNGAIDTAKDTVRDLAFINYTYKRFDNLTTRGLHR</sequence>
<evidence type="ECO:0000256" key="1">
    <source>
        <dbReference type="ARBA" id="ARBA00012513"/>
    </source>
</evidence>
<name>A0A0L0GE61_9EUKA</name>
<dbReference type="RefSeq" id="XP_014161214.1">
    <property type="nucleotide sequence ID" value="XM_014305739.1"/>
</dbReference>
<evidence type="ECO:0000256" key="3">
    <source>
        <dbReference type="ARBA" id="ARBA00022553"/>
    </source>
</evidence>
<feature type="domain" description="AGC-kinase C-terminal" evidence="10">
    <location>
        <begin position="7"/>
        <end position="75"/>
    </location>
</feature>
<evidence type="ECO:0000256" key="6">
    <source>
        <dbReference type="ARBA" id="ARBA00022777"/>
    </source>
</evidence>
<dbReference type="Pfam" id="PF00433">
    <property type="entry name" value="Pkinase_C"/>
    <property type="match status" value="1"/>
</dbReference>
<keyword evidence="2" id="KW-0723">Serine/threonine-protein kinase</keyword>
<organism evidence="11 12">
    <name type="scientific">Sphaeroforma arctica JP610</name>
    <dbReference type="NCBI Taxonomy" id="667725"/>
    <lineage>
        <taxon>Eukaryota</taxon>
        <taxon>Ichthyosporea</taxon>
        <taxon>Ichthyophonida</taxon>
        <taxon>Sphaeroforma</taxon>
    </lineage>
</organism>
<keyword evidence="3" id="KW-0597">Phosphoprotein</keyword>
<evidence type="ECO:0000256" key="9">
    <source>
        <dbReference type="ARBA" id="ARBA00048679"/>
    </source>
</evidence>
<evidence type="ECO:0000313" key="12">
    <source>
        <dbReference type="Proteomes" id="UP000054560"/>
    </source>
</evidence>
<keyword evidence="4" id="KW-0808">Transferase</keyword>
<dbReference type="InterPro" id="IPR000961">
    <property type="entry name" value="AGC-kinase_C"/>
</dbReference>
<dbReference type="GO" id="GO:0005856">
    <property type="term" value="C:cytoskeleton"/>
    <property type="evidence" value="ECO:0007669"/>
    <property type="project" value="TreeGrafter"/>
</dbReference>